<keyword evidence="2" id="KW-1185">Reference proteome</keyword>
<protein>
    <submittedName>
        <fullName evidence="1">Uncharacterized protein</fullName>
    </submittedName>
</protein>
<dbReference type="Proteomes" id="UP001054837">
    <property type="component" value="Unassembled WGS sequence"/>
</dbReference>
<gene>
    <name evidence="1" type="ORF">CDAR_297241</name>
</gene>
<proteinExistence type="predicted"/>
<name>A0AAV4PU67_9ARAC</name>
<sequence length="98" mass="10573">MFFKVARGLPAFDVEPDLLGEARNLKGPAPFAEAVTAGNVALFPVVIERAGKEAGGTSTDGQHKITWTSILVDQEKYRTEDGAGQLVFGIQEERSHES</sequence>
<comment type="caution">
    <text evidence="1">The sequence shown here is derived from an EMBL/GenBank/DDBJ whole genome shotgun (WGS) entry which is preliminary data.</text>
</comment>
<accession>A0AAV4PU67</accession>
<dbReference type="EMBL" id="BPLQ01003296">
    <property type="protein sequence ID" value="GIX99401.1"/>
    <property type="molecule type" value="Genomic_DNA"/>
</dbReference>
<evidence type="ECO:0000313" key="2">
    <source>
        <dbReference type="Proteomes" id="UP001054837"/>
    </source>
</evidence>
<evidence type="ECO:0000313" key="1">
    <source>
        <dbReference type="EMBL" id="GIX99401.1"/>
    </source>
</evidence>
<dbReference type="AlphaFoldDB" id="A0AAV4PU67"/>
<organism evidence="1 2">
    <name type="scientific">Caerostris darwini</name>
    <dbReference type="NCBI Taxonomy" id="1538125"/>
    <lineage>
        <taxon>Eukaryota</taxon>
        <taxon>Metazoa</taxon>
        <taxon>Ecdysozoa</taxon>
        <taxon>Arthropoda</taxon>
        <taxon>Chelicerata</taxon>
        <taxon>Arachnida</taxon>
        <taxon>Araneae</taxon>
        <taxon>Araneomorphae</taxon>
        <taxon>Entelegynae</taxon>
        <taxon>Araneoidea</taxon>
        <taxon>Araneidae</taxon>
        <taxon>Caerostris</taxon>
    </lineage>
</organism>
<reference evidence="1 2" key="1">
    <citation type="submission" date="2021-06" db="EMBL/GenBank/DDBJ databases">
        <title>Caerostris darwini draft genome.</title>
        <authorList>
            <person name="Kono N."/>
            <person name="Arakawa K."/>
        </authorList>
    </citation>
    <scope>NUCLEOTIDE SEQUENCE [LARGE SCALE GENOMIC DNA]</scope>
</reference>